<reference evidence="2 3" key="1">
    <citation type="submission" date="2016-02" db="EMBL/GenBank/DDBJ databases">
        <title>Genome analysis of coral dinoflagellate symbionts highlights evolutionary adaptations to a symbiotic lifestyle.</title>
        <authorList>
            <person name="Aranda M."/>
            <person name="Li Y."/>
            <person name="Liew Y.J."/>
            <person name="Baumgarten S."/>
            <person name="Simakov O."/>
            <person name="Wilson M."/>
            <person name="Piel J."/>
            <person name="Ashoor H."/>
            <person name="Bougouffa S."/>
            <person name="Bajic V.B."/>
            <person name="Ryu T."/>
            <person name="Ravasi T."/>
            <person name="Bayer T."/>
            <person name="Micklem G."/>
            <person name="Kim H."/>
            <person name="Bhak J."/>
            <person name="Lajeunesse T.C."/>
            <person name="Voolstra C.R."/>
        </authorList>
    </citation>
    <scope>NUCLEOTIDE SEQUENCE [LARGE SCALE GENOMIC DNA]</scope>
    <source>
        <strain evidence="2 3">CCMP2467</strain>
    </source>
</reference>
<evidence type="ECO:0000259" key="1">
    <source>
        <dbReference type="Pfam" id="PF01764"/>
    </source>
</evidence>
<dbReference type="OrthoDB" id="426718at2759"/>
<sequence length="1163" mass="129327">MLGLDAAPDSAEEHCLDFSAFPSVRELLVASDQYARHSGCRFRRASFEDPEEGSDPELKAAKAQAAPVVKEFLTKLEGSPDQVLMKDFNEAFNILWTESMRSSMVARCHQLDLWPPTPAPVGITDDDVDYEADTTCLFALAQRLYNHDSRHNASTKRRLSTASFLADFAYEAGIPTPEFFKSRSPALDKFEKMADEYEEQLFSPATRRTHKWWLPWNLIWDAGSWLLGMFSRALRPVVEILAKWRHRLVANEWQADHVLCHPMPDTIEVAEPEQRSLIARAHNISVLQVVEGEDNSVCAAAGRRPYLMTTGALLASLLMATALLLLSRHNFTKERFSTLVVPSKQLQDFNQDMTCTPKCPAARRLAEEPDGLTSLEQCLERCPSVGFMAAMEFGDCRASCERKHPAAGKKVPASEPPLEGCKRTCRQHKGNFWHFLYSNCAKTCAAKTALTQVQYMQKYNVSFGKEGEEDLQAEVTALLRTRFKFKKRSSNHPFSFILETYQSKVAEALAKVLEIPEKAPPPRVVIRQYRPGIHHVVPNVLIKDPGNDVEAVVDIKGMSISDVKKLGDNSTLEQIDKELKMSLVRDVTTVGLAEVSPTEALESTSSSIQGDFMSLGWHTVCRLNEADTTFDGQGKVRVVHGQSLRQCSINPISALGTENADGQRLRIRIKMRRWTPALLLIWLCLAEEEQANCAEEVERKEESETESLRVQLLQQREFRLQRGPLTTAEVPAKQQFSLPVAKAFATVSQAAFCGADEELRNWTCKACHDVGFSLTLGTRRLVRQAELGEADSTFVFVSRAEWMPEKPEAEWLWPPARAKEPLKHGGQDCYTHCGQLGGFCAWCGVGNACCRKDEAGDPAECANATGFIGSEYHECVAVAEPVNRKPVLHGGEDCWLYCGKAGGFCDWCGAGNACCRSGYDKDPLECRGAAANSSHHVCTAPARNVPQPTTKREFGCILAIRGSKTFTNALHDAFFWSDELPVQECDGCQVFDGFWRVWSGVEAKLGRVLIDNGCIPGTEHGTILLTGHSLGAAVATIGMYMLQLRGYSVGLSYNFESPRVGNEAFHDAFDVMFGRKVDLWRITRSRDPVPHVPPLPIYHHVGSEAYFPKDTKEPVVCLESEDSKCADRYSLLETLIFGWDHCKSEIAAPGRGFGEGICQCAAE</sequence>
<dbReference type="CDD" id="cd00519">
    <property type="entry name" value="Lipase_3"/>
    <property type="match status" value="1"/>
</dbReference>
<name>A0A1Q9D4Y4_SYMMI</name>
<organism evidence="2 3">
    <name type="scientific">Symbiodinium microadriaticum</name>
    <name type="common">Dinoflagellate</name>
    <name type="synonym">Zooxanthella microadriatica</name>
    <dbReference type="NCBI Taxonomy" id="2951"/>
    <lineage>
        <taxon>Eukaryota</taxon>
        <taxon>Sar</taxon>
        <taxon>Alveolata</taxon>
        <taxon>Dinophyceae</taxon>
        <taxon>Suessiales</taxon>
        <taxon>Symbiodiniaceae</taxon>
        <taxon>Symbiodinium</taxon>
    </lineage>
</organism>
<dbReference type="EMBL" id="LSRX01000722">
    <property type="protein sequence ID" value="OLP90225.1"/>
    <property type="molecule type" value="Genomic_DNA"/>
</dbReference>
<dbReference type="InterPro" id="IPR002921">
    <property type="entry name" value="Fungal_lipase-type"/>
</dbReference>
<dbReference type="SUPFAM" id="SSF53474">
    <property type="entry name" value="alpha/beta-Hydrolases"/>
    <property type="match status" value="1"/>
</dbReference>
<feature type="domain" description="Fungal lipase-type" evidence="1">
    <location>
        <begin position="958"/>
        <end position="1094"/>
    </location>
</feature>
<dbReference type="GO" id="GO:0006629">
    <property type="term" value="P:lipid metabolic process"/>
    <property type="evidence" value="ECO:0007669"/>
    <property type="project" value="InterPro"/>
</dbReference>
<protein>
    <submittedName>
        <fullName evidence="2">Lipase</fullName>
    </submittedName>
</protein>
<dbReference type="Gene3D" id="3.40.50.1820">
    <property type="entry name" value="alpha/beta hydrolase"/>
    <property type="match status" value="1"/>
</dbReference>
<dbReference type="InterPro" id="IPR051218">
    <property type="entry name" value="Sec_MonoDiacylglyc_Lipase"/>
</dbReference>
<dbReference type="PANTHER" id="PTHR45856:SF11">
    <property type="entry name" value="FUNGAL LIPASE-LIKE DOMAIN-CONTAINING PROTEIN"/>
    <property type="match status" value="1"/>
</dbReference>
<evidence type="ECO:0000313" key="2">
    <source>
        <dbReference type="EMBL" id="OLP90225.1"/>
    </source>
</evidence>
<keyword evidence="3" id="KW-1185">Reference proteome</keyword>
<dbReference type="AlphaFoldDB" id="A0A1Q9D4Y4"/>
<dbReference type="InterPro" id="IPR029058">
    <property type="entry name" value="AB_hydrolase_fold"/>
</dbReference>
<proteinExistence type="predicted"/>
<gene>
    <name evidence="2" type="primary">LIP</name>
    <name evidence="2" type="ORF">AK812_SmicGene28225</name>
</gene>
<accession>A0A1Q9D4Y4</accession>
<dbReference type="PANTHER" id="PTHR45856">
    <property type="entry name" value="ALPHA/BETA-HYDROLASES SUPERFAMILY PROTEIN"/>
    <property type="match status" value="1"/>
</dbReference>
<evidence type="ECO:0000313" key="3">
    <source>
        <dbReference type="Proteomes" id="UP000186817"/>
    </source>
</evidence>
<dbReference type="Pfam" id="PF01764">
    <property type="entry name" value="Lipase_3"/>
    <property type="match status" value="1"/>
</dbReference>
<comment type="caution">
    <text evidence="2">The sequence shown here is derived from an EMBL/GenBank/DDBJ whole genome shotgun (WGS) entry which is preliminary data.</text>
</comment>
<dbReference type="Proteomes" id="UP000186817">
    <property type="component" value="Unassembled WGS sequence"/>
</dbReference>